<dbReference type="HOGENOM" id="CLU_1274570_0_0_6"/>
<proteinExistence type="predicted"/>
<feature type="non-terminal residue" evidence="1">
    <location>
        <position position="217"/>
    </location>
</feature>
<protein>
    <submittedName>
        <fullName evidence="1">Uncharacterized protein</fullName>
    </submittedName>
</protein>
<name>E0WUL9_9ENTR</name>
<evidence type="ECO:0000313" key="1">
    <source>
        <dbReference type="EMBL" id="EFL91300.1"/>
    </source>
</evidence>
<reference evidence="1" key="1">
    <citation type="journal article" date="2009" name="Environ. Microbiol.">
        <title>Dynamics of genome evolution in facultative symbionts of aphids.</title>
        <authorList>
            <person name="Degnan P.H."/>
            <person name="Leonardo T.E."/>
            <person name="Cass B.N."/>
            <person name="Hurwitz B."/>
            <person name="Stern D."/>
            <person name="Gibbs R.A."/>
            <person name="Richards S."/>
            <person name="Moran N.A."/>
        </authorList>
    </citation>
    <scope>NUCLEOTIDE SEQUENCE [LARGE SCALE GENOMIC DNA]</scope>
    <source>
        <strain evidence="1">LSR1</strain>
    </source>
</reference>
<dbReference type="EMBL" id="GL379678">
    <property type="protein sequence ID" value="EFL91300.1"/>
    <property type="molecule type" value="Genomic_DNA"/>
</dbReference>
<dbReference type="Gene3D" id="1.20.1710.10">
    <property type="entry name" value="IpaD-like"/>
    <property type="match status" value="1"/>
</dbReference>
<accession>E0WUL9</accession>
<evidence type="ECO:0000313" key="2">
    <source>
        <dbReference type="Proteomes" id="UP000005726"/>
    </source>
</evidence>
<dbReference type="Proteomes" id="UP000005726">
    <property type="component" value="Unassembled WGS sequence"/>
</dbReference>
<keyword evidence="2" id="KW-1185">Reference proteome</keyword>
<dbReference type="AlphaFoldDB" id="E0WUL9"/>
<gene>
    <name evidence="1" type="ORF">REG_1801</name>
</gene>
<dbReference type="InterPro" id="IPR036708">
    <property type="entry name" value="BipD-like_sf"/>
</dbReference>
<sequence length="217" mass="24260">MAAGITNNTEGSIVGCNPQVLKGIMANSSLEDKSPSASPQSKQSFIEENKLSYLDRSYELSEQKVKELNDLFTEVDRKPASKLTNLNYHLAQIALQTHFVNADVNSFVAMAESDIHVLPKKKQALVRKRIAEVKESAANMNAGVNMYDRIVNTIKAMSDNNMKPTVQAAMKYTKFNTAVSNFIADMNKLTKNEGSDVVMDRFKVEQQLRQLMKDYSV</sequence>
<organism evidence="1 2">
    <name type="scientific">Candidatus Regiella insecticola LSR1</name>
    <dbReference type="NCBI Taxonomy" id="663321"/>
    <lineage>
        <taxon>Bacteria</taxon>
        <taxon>Pseudomonadati</taxon>
        <taxon>Pseudomonadota</taxon>
        <taxon>Gammaproteobacteria</taxon>
        <taxon>Enterobacterales</taxon>
        <taxon>Enterobacteriaceae</taxon>
        <taxon>aphid secondary symbionts</taxon>
        <taxon>Candidatus Regiella</taxon>
    </lineage>
</organism>